<evidence type="ECO:0000313" key="2">
    <source>
        <dbReference type="Proteomes" id="UP000031433"/>
    </source>
</evidence>
<dbReference type="Proteomes" id="UP000031433">
    <property type="component" value="Unassembled WGS sequence"/>
</dbReference>
<proteinExistence type="predicted"/>
<dbReference type="EMBL" id="JXBL01000001">
    <property type="protein sequence ID" value="KIE42937.1"/>
    <property type="molecule type" value="Genomic_DNA"/>
</dbReference>
<gene>
    <name evidence="1" type="ORF">SE37_09980</name>
</gene>
<accession>A0A0C1QQH0</accession>
<dbReference type="AlphaFoldDB" id="A0A0C1QQH0"/>
<evidence type="ECO:0000313" key="1">
    <source>
        <dbReference type="EMBL" id="KIE42937.1"/>
    </source>
</evidence>
<organism evidence="1 2">
    <name type="scientific">Geobacter soli</name>
    <dbReference type="NCBI Taxonomy" id="1510391"/>
    <lineage>
        <taxon>Bacteria</taxon>
        <taxon>Pseudomonadati</taxon>
        <taxon>Thermodesulfobacteriota</taxon>
        <taxon>Desulfuromonadia</taxon>
        <taxon>Geobacterales</taxon>
        <taxon>Geobacteraceae</taxon>
        <taxon>Geobacter</taxon>
    </lineage>
</organism>
<dbReference type="InterPro" id="IPR011749">
    <property type="entry name" value="CHP02243"/>
</dbReference>
<dbReference type="RefSeq" id="WP_039645955.1">
    <property type="nucleotide sequence ID" value="NZ_JXBL01000001.1"/>
</dbReference>
<name>A0A0C1QQH0_9BACT</name>
<sequence>MNADLPLIDGRTAADVVEKIRATAPFYVPEWSGGVDGDAGSALTGVFGDMVVEVLQRLNRVPERHLAAFLEVLGLRLLPPRPAETVVVFTLAKDADRSALVVAGTQVMAEKTADHPELLFETDENVLAVPSRIAALYSTIPDTAGGREKVFGHTEAWTAGSSFTIFHGTENLQEHALYLRQTGLFTVRSGVEIHLSGVPRALADQVAWSYTDADGRETLFGARFDGAVGRLILSTGAGRPELGRCVVNGIDGIWLKGVPKVGADGTTALARVKDAVLRTVVGVGTRSLPTAVIHPDVAFAGDVPQDLTVTAGGDFIRNLLPFGDKPMPLAAFHLASREVFSKRGARITLRITCATDLDVPIERVQGIGAVFSARLRGAGIATAGELLSRSDAQVAGIIRAPGSARPASSYLLRARNIREATAKAYYDKAGAVSYRSGRAAAPGPGLSWEYWNGTGWCAISDVADSTGGLLATGEVTFTCPADMAEVEVSGQRNWWIRVRLSSGDYGREFEIVNGQAVAAGFTPPRLGRITLSWDGTDPSAMGEPDSILTRNNLEWDDGLAVLRTGAIFRPFRPLADLRPAFYAGFDRPLAKGPIGLYLDLAEIDYARDFKPRVQWEVYDAGASQWLRLDAEDGTAGLTRAGIVRIVVPGGGVPAPLFGTRLHWLRAVLVAGEYAPTALGAGLPYRLRRGYLNIPRIIGRPAHLKGIILNPARWRSWRQLPSNSPPIARGIYLNAARALQLTSVRNERPGSGNGLPDQSFTLARKPVFDDQVWVNEFGLISAAELDRLAADAPGRVSRVTDREGRVSEVWVRWEGRDDLLASGPLDRHYGIDRSSGLVSFGNGKRGRVLPAGTNNVRVSYRTGGGAAGNLGGGAIARMRTGIPLVEKVVNPGPCGGGVEGEDISALYRRGPQSLRRRDRAVTVEDYEGLIREQFPGMALVKCLPVCDDRGMTRTGWLTVIIVPRTADDRPIPSAALRRRVEEFVAGHGANVVTAPCHAVVTRPSYVRVSVDVALVPRSLDQAPAVETAALVALRRFLHPLTGGWDGGGWPFGRLVCHSDLYRLLEEVEGVDRVASMAVTAIDEMGRRMELGEADESTRPVDPYLLVSSGDHRVAARAGDA</sequence>
<protein>
    <submittedName>
        <fullName evidence="1">Uncharacterized protein</fullName>
    </submittedName>
</protein>
<reference evidence="1 2" key="1">
    <citation type="submission" date="2015-01" db="EMBL/GenBank/DDBJ databases">
        <title>Genome sequence of the anaerobic bacterium Geobacter soli GSS01, a dissimilatory Fe(III) reducer from soil.</title>
        <authorList>
            <person name="Yang G."/>
            <person name="Zhou S."/>
        </authorList>
    </citation>
    <scope>NUCLEOTIDE SEQUENCE [LARGE SCALE GENOMIC DNA]</scope>
    <source>
        <strain evidence="1 2">GSS01</strain>
    </source>
</reference>
<keyword evidence="2" id="KW-1185">Reference proteome</keyword>
<comment type="caution">
    <text evidence="1">The sequence shown here is derived from an EMBL/GenBank/DDBJ whole genome shotgun (WGS) entry which is preliminary data.</text>
</comment>
<dbReference type="NCBIfam" id="TIGR02243">
    <property type="entry name" value="putative baseplate assembly protein"/>
    <property type="match status" value="1"/>
</dbReference>